<gene>
    <name evidence="10" type="primary">LOC102206929</name>
</gene>
<comment type="caution">
    <text evidence="8">Lacks conserved residue(s) required for the propagation of feature annotation.</text>
</comment>
<evidence type="ECO:0000256" key="8">
    <source>
        <dbReference type="RuleBase" id="RU060637"/>
    </source>
</evidence>
<feature type="transmembrane region" description="Helical" evidence="8">
    <location>
        <begin position="120"/>
        <end position="144"/>
    </location>
</feature>
<evidence type="ECO:0000313" key="9">
    <source>
        <dbReference type="Proteomes" id="UP000695023"/>
    </source>
</evidence>
<accession>A0A9Y3R3K7</accession>
<dbReference type="InterPro" id="IPR006187">
    <property type="entry name" value="Claudin"/>
</dbReference>
<evidence type="ECO:0000256" key="2">
    <source>
        <dbReference type="ARBA" id="ARBA00022427"/>
    </source>
</evidence>
<dbReference type="GeneID" id="102206929"/>
<feature type="transmembrane region" description="Helical" evidence="8">
    <location>
        <begin position="80"/>
        <end position="100"/>
    </location>
</feature>
<sequence length="212" mass="22680">MASQGLQILGVLLAFFGWLGAIITCGLPMWRVTAFVGANIVTAQVIWEGLWMSCVVQSTGQMQCKMYDSMLALPQDLQTARAMVIISVIVGIFGILMAVIGGKCTNCMEDDVAKAKTCIVAGVIFIITALLILIPVSWSAHAVISDFYNPLLVEAQRRELGSSLYIGWCSAAVLLMGGGLLCSSCPPKVGGRPYIPAKFIPVRSISSNVDYV</sequence>
<dbReference type="GO" id="GO:0005198">
    <property type="term" value="F:structural molecule activity"/>
    <property type="evidence" value="ECO:0007669"/>
    <property type="project" value="InterPro"/>
</dbReference>
<dbReference type="PRINTS" id="PR01077">
    <property type="entry name" value="CLAUDIN"/>
</dbReference>
<evidence type="ECO:0000256" key="4">
    <source>
        <dbReference type="ARBA" id="ARBA00022692"/>
    </source>
</evidence>
<dbReference type="GO" id="GO:0005923">
    <property type="term" value="C:bicellular tight junction"/>
    <property type="evidence" value="ECO:0007669"/>
    <property type="project" value="UniProtKB-SubCell"/>
</dbReference>
<dbReference type="InterPro" id="IPR004031">
    <property type="entry name" value="PMP22/EMP/MP20/Claudin"/>
</dbReference>
<feature type="transmembrane region" description="Helical" evidence="8">
    <location>
        <begin position="34"/>
        <end position="60"/>
    </location>
</feature>
<evidence type="ECO:0000256" key="5">
    <source>
        <dbReference type="ARBA" id="ARBA00022949"/>
    </source>
</evidence>
<evidence type="ECO:0000256" key="6">
    <source>
        <dbReference type="ARBA" id="ARBA00022989"/>
    </source>
</evidence>
<evidence type="ECO:0000256" key="3">
    <source>
        <dbReference type="ARBA" id="ARBA00022475"/>
    </source>
</evidence>
<dbReference type="AlphaFoldDB" id="A0A9Y3R3K7"/>
<dbReference type="Proteomes" id="UP000695023">
    <property type="component" value="Unplaced"/>
</dbReference>
<organism evidence="9 10">
    <name type="scientific">Pundamilia nyererei</name>
    <dbReference type="NCBI Taxonomy" id="303518"/>
    <lineage>
        <taxon>Eukaryota</taxon>
        <taxon>Metazoa</taxon>
        <taxon>Chordata</taxon>
        <taxon>Craniata</taxon>
        <taxon>Vertebrata</taxon>
        <taxon>Euteleostomi</taxon>
        <taxon>Actinopterygii</taxon>
        <taxon>Neopterygii</taxon>
        <taxon>Teleostei</taxon>
        <taxon>Neoteleostei</taxon>
        <taxon>Acanthomorphata</taxon>
        <taxon>Ovalentaria</taxon>
        <taxon>Cichlomorphae</taxon>
        <taxon>Cichliformes</taxon>
        <taxon>Cichlidae</taxon>
        <taxon>African cichlids</taxon>
        <taxon>Pseudocrenilabrinae</taxon>
        <taxon>Haplochromini</taxon>
        <taxon>Pundamilia</taxon>
    </lineage>
</organism>
<evidence type="ECO:0000256" key="1">
    <source>
        <dbReference type="ARBA" id="ARBA00008295"/>
    </source>
</evidence>
<name>A0A9Y3R3K7_9CICH</name>
<keyword evidence="3 8" id="KW-1003">Cell membrane</keyword>
<protein>
    <recommendedName>
        <fullName evidence="8">Claudin</fullName>
    </recommendedName>
</protein>
<keyword evidence="9" id="KW-1185">Reference proteome</keyword>
<comment type="function">
    <text evidence="8">Claudins function as major constituents of the tight junction complexes that regulate the permeability of epithelia.</text>
</comment>
<dbReference type="Pfam" id="PF00822">
    <property type="entry name" value="PMP22_Claudin"/>
    <property type="match status" value="1"/>
</dbReference>
<keyword evidence="2 8" id="KW-0796">Tight junction</keyword>
<proteinExistence type="inferred from homology"/>
<comment type="similarity">
    <text evidence="1 8">Belongs to the claudin family.</text>
</comment>
<dbReference type="PANTHER" id="PTHR12002">
    <property type="entry name" value="CLAUDIN"/>
    <property type="match status" value="1"/>
</dbReference>
<dbReference type="InterPro" id="IPR017974">
    <property type="entry name" value="Claudin_CS"/>
</dbReference>
<keyword evidence="5 8" id="KW-0965">Cell junction</keyword>
<evidence type="ECO:0000256" key="7">
    <source>
        <dbReference type="ARBA" id="ARBA00023136"/>
    </source>
</evidence>
<keyword evidence="6 8" id="KW-1133">Transmembrane helix</keyword>
<dbReference type="Gene3D" id="1.20.140.150">
    <property type="match status" value="1"/>
</dbReference>
<keyword evidence="7 8" id="KW-0472">Membrane</keyword>
<reference evidence="10" key="1">
    <citation type="submission" date="2025-08" db="UniProtKB">
        <authorList>
            <consortium name="RefSeq"/>
        </authorList>
    </citation>
    <scope>IDENTIFICATION</scope>
</reference>
<dbReference type="RefSeq" id="XP_005727978.1">
    <property type="nucleotide sequence ID" value="XM_005727921.1"/>
</dbReference>
<keyword evidence="4 8" id="KW-0812">Transmembrane</keyword>
<dbReference type="GO" id="GO:0005886">
    <property type="term" value="C:plasma membrane"/>
    <property type="evidence" value="ECO:0007669"/>
    <property type="project" value="UniProtKB-SubCell"/>
</dbReference>
<dbReference type="FunFam" id="1.20.140.150:FF:000001">
    <property type="entry name" value="Claudin"/>
    <property type="match status" value="1"/>
</dbReference>
<feature type="transmembrane region" description="Helical" evidence="8">
    <location>
        <begin position="6"/>
        <end position="27"/>
    </location>
</feature>
<feature type="transmembrane region" description="Helical" evidence="8">
    <location>
        <begin position="164"/>
        <end position="182"/>
    </location>
</feature>
<dbReference type="PRINTS" id="PR01385">
    <property type="entry name" value="CLAUDIN14"/>
</dbReference>
<evidence type="ECO:0000313" key="10">
    <source>
        <dbReference type="RefSeq" id="XP_005727978.1"/>
    </source>
</evidence>
<comment type="subcellular location">
    <subcellularLocation>
        <location evidence="8">Cell junction</location>
        <location evidence="8">Tight junction</location>
    </subcellularLocation>
    <subcellularLocation>
        <location evidence="8">Cell membrane</location>
        <topology evidence="8">Multi-pass membrane protein</topology>
    </subcellularLocation>
</comment>
<dbReference type="PROSITE" id="PS01346">
    <property type="entry name" value="CLAUDIN"/>
    <property type="match status" value="1"/>
</dbReference>